<protein>
    <submittedName>
        <fullName evidence="6">DNA repair photolyase</fullName>
    </submittedName>
</protein>
<keyword evidence="3" id="KW-0411">Iron-sulfur</keyword>
<dbReference type="EMBL" id="FNCE01000001">
    <property type="protein sequence ID" value="SDF48275.1"/>
    <property type="molecule type" value="Genomic_DNA"/>
</dbReference>
<dbReference type="InterPro" id="IPR058240">
    <property type="entry name" value="rSAM_sf"/>
</dbReference>
<evidence type="ECO:0000256" key="1">
    <source>
        <dbReference type="ARBA" id="ARBA00022723"/>
    </source>
</evidence>
<evidence type="ECO:0000256" key="4">
    <source>
        <dbReference type="SAM" id="MobiDB-lite"/>
    </source>
</evidence>
<dbReference type="SMART" id="SM00729">
    <property type="entry name" value="Elp3"/>
    <property type="match status" value="1"/>
</dbReference>
<organism evidence="6 7">
    <name type="scientific">Limimonas halophila</name>
    <dbReference type="NCBI Taxonomy" id="1082479"/>
    <lineage>
        <taxon>Bacteria</taxon>
        <taxon>Pseudomonadati</taxon>
        <taxon>Pseudomonadota</taxon>
        <taxon>Alphaproteobacteria</taxon>
        <taxon>Rhodospirillales</taxon>
        <taxon>Rhodovibrionaceae</taxon>
        <taxon>Limimonas</taxon>
    </lineage>
</organism>
<name>A0A1G7LFL9_9PROT</name>
<evidence type="ECO:0000313" key="7">
    <source>
        <dbReference type="Proteomes" id="UP000199415"/>
    </source>
</evidence>
<accession>A0A1G7LFL9</accession>
<feature type="region of interest" description="Disordered" evidence="4">
    <location>
        <begin position="1"/>
        <end position="44"/>
    </location>
</feature>
<gene>
    <name evidence="6" type="ORF">SAMN05216241_101231</name>
</gene>
<dbReference type="PANTHER" id="PTHR43432:SF3">
    <property type="entry name" value="SLR0285 PROTEIN"/>
    <property type="match status" value="1"/>
</dbReference>
<dbReference type="SFLD" id="SFLDG01084">
    <property type="entry name" value="Uncharacterised_Radical_SAM_Su"/>
    <property type="match status" value="1"/>
</dbReference>
<reference evidence="6 7" key="1">
    <citation type="submission" date="2016-10" db="EMBL/GenBank/DDBJ databases">
        <authorList>
            <person name="de Groot N.N."/>
        </authorList>
    </citation>
    <scope>NUCLEOTIDE SEQUENCE [LARGE SCALE GENOMIC DNA]</scope>
    <source>
        <strain evidence="6 7">DSM 25584</strain>
    </source>
</reference>
<dbReference type="Pfam" id="PF04055">
    <property type="entry name" value="Radical_SAM"/>
    <property type="match status" value="1"/>
</dbReference>
<dbReference type="GO" id="GO:0046872">
    <property type="term" value="F:metal ion binding"/>
    <property type="evidence" value="ECO:0007669"/>
    <property type="project" value="UniProtKB-KW"/>
</dbReference>
<dbReference type="GO" id="GO:0051536">
    <property type="term" value="F:iron-sulfur cluster binding"/>
    <property type="evidence" value="ECO:0007669"/>
    <property type="project" value="UniProtKB-KW"/>
</dbReference>
<dbReference type="Proteomes" id="UP000199415">
    <property type="component" value="Unassembled WGS sequence"/>
</dbReference>
<feature type="domain" description="Radical SAM core" evidence="5">
    <location>
        <begin position="66"/>
        <end position="303"/>
    </location>
</feature>
<dbReference type="STRING" id="1082479.SAMN05216241_101231"/>
<dbReference type="InterPro" id="IPR006638">
    <property type="entry name" value="Elp3/MiaA/NifB-like_rSAM"/>
</dbReference>
<keyword evidence="6" id="KW-0456">Lyase</keyword>
<dbReference type="SFLD" id="SFLDS00029">
    <property type="entry name" value="Radical_SAM"/>
    <property type="match status" value="1"/>
</dbReference>
<dbReference type="InterPro" id="IPR007197">
    <property type="entry name" value="rSAM"/>
</dbReference>
<dbReference type="CDD" id="cd01335">
    <property type="entry name" value="Radical_SAM"/>
    <property type="match status" value="1"/>
</dbReference>
<dbReference type="PANTHER" id="PTHR43432">
    <property type="entry name" value="SLR0285 PROTEIN"/>
    <property type="match status" value="1"/>
</dbReference>
<sequence>MSDELPDQARKGRGAVSNAASARFPQQDRALVDDGWGSAEEDLDAPTRTVVGRDASRSAITYNQSPDVPFDRSINPYKGCEHGCIYCFARPTHAYLDLSPGLDFETRIFAKENAAELLRAELAKPSYTPATITLGANTDPYQPVEREKRITRSVLDVLAEANHPVCIVTKNALVARDADILAKMGAKGIARVMLSITTQDRELARSLEPRATTPARRFAALRELRAAGVPAGVLTAPMIPAINDHELEGLLASAAEAGADSAGYVLLRLPHEIKDLFAEWLETHFPDRKDRVLNRVQAMRGGKLNESQWGTRLRGEGEYADLLERRFKLACTKHGLNRLGTTQRTDLFAPPARDGRQMSMF</sequence>
<dbReference type="PROSITE" id="PS51918">
    <property type="entry name" value="RADICAL_SAM"/>
    <property type="match status" value="1"/>
</dbReference>
<dbReference type="GO" id="GO:0016829">
    <property type="term" value="F:lyase activity"/>
    <property type="evidence" value="ECO:0007669"/>
    <property type="project" value="UniProtKB-KW"/>
</dbReference>
<dbReference type="SUPFAM" id="SSF102114">
    <property type="entry name" value="Radical SAM enzymes"/>
    <property type="match status" value="1"/>
</dbReference>
<proteinExistence type="predicted"/>
<dbReference type="OrthoDB" id="9785699at2"/>
<evidence type="ECO:0000256" key="2">
    <source>
        <dbReference type="ARBA" id="ARBA00023004"/>
    </source>
</evidence>
<dbReference type="RefSeq" id="WP_090018279.1">
    <property type="nucleotide sequence ID" value="NZ_FNCE01000001.1"/>
</dbReference>
<keyword evidence="1" id="KW-0479">Metal-binding</keyword>
<evidence type="ECO:0000313" key="6">
    <source>
        <dbReference type="EMBL" id="SDF48275.1"/>
    </source>
</evidence>
<dbReference type="AlphaFoldDB" id="A0A1G7LFL9"/>
<dbReference type="Gene3D" id="3.80.30.30">
    <property type="match status" value="1"/>
</dbReference>
<evidence type="ECO:0000259" key="5">
    <source>
        <dbReference type="PROSITE" id="PS51918"/>
    </source>
</evidence>
<dbReference type="NCBIfam" id="NF033668">
    <property type="entry name" value="rSAM_PA0069"/>
    <property type="match status" value="1"/>
</dbReference>
<keyword evidence="2" id="KW-0408">Iron</keyword>
<keyword evidence="7" id="KW-1185">Reference proteome</keyword>
<evidence type="ECO:0000256" key="3">
    <source>
        <dbReference type="ARBA" id="ARBA00023014"/>
    </source>
</evidence>
<dbReference type="InterPro" id="IPR040086">
    <property type="entry name" value="MJ0683-like"/>
</dbReference>